<proteinExistence type="predicted"/>
<dbReference type="EMBL" id="KV441549">
    <property type="protein sequence ID" value="OAG09344.1"/>
    <property type="molecule type" value="Genomic_DNA"/>
</dbReference>
<feature type="region of interest" description="Disordered" evidence="1">
    <location>
        <begin position="1"/>
        <end position="22"/>
    </location>
</feature>
<dbReference type="Proteomes" id="UP000077069">
    <property type="component" value="Unassembled WGS sequence"/>
</dbReference>
<gene>
    <name evidence="2" type="ORF">CC84DRAFT_1234762</name>
</gene>
<dbReference type="RefSeq" id="XP_018039709.1">
    <property type="nucleotide sequence ID" value="XM_018183828.1"/>
</dbReference>
<evidence type="ECO:0000313" key="3">
    <source>
        <dbReference type="Proteomes" id="UP000077069"/>
    </source>
</evidence>
<sequence>MDSTANQSLEHESQHQEGRQQGNEHAIPIAFSSTSHRRAASLPFPTASTAADEDRIYRYLITFHLKSNGSTISKHGPIIVNDVPCIIVKRFEEPGRTFRDIANKITACTGWKNQETIIEEDRVYNSTWVIQFMCPTVMDGRGRMYLMGELRMSVVGEYTRKEALEKLWVEVEQDGSVERGEEGESTGGAVGRRPRLDDGIEDSVVCEDHHGRGAGEYVGAG</sequence>
<feature type="compositionally biased region" description="Basic and acidic residues" evidence="1">
    <location>
        <begin position="9"/>
        <end position="18"/>
    </location>
</feature>
<dbReference type="InParanoid" id="A0A177CPA1"/>
<accession>A0A177CPA1</accession>
<evidence type="ECO:0000313" key="2">
    <source>
        <dbReference type="EMBL" id="OAG09344.1"/>
    </source>
</evidence>
<keyword evidence="3" id="KW-1185">Reference proteome</keyword>
<reference evidence="2 3" key="1">
    <citation type="submission" date="2016-05" db="EMBL/GenBank/DDBJ databases">
        <title>Comparative analysis of secretome profiles of manganese(II)-oxidizing ascomycete fungi.</title>
        <authorList>
            <consortium name="DOE Joint Genome Institute"/>
            <person name="Zeiner C.A."/>
            <person name="Purvine S.O."/>
            <person name="Zink E.M."/>
            <person name="Wu S."/>
            <person name="Pasa-Tolic L."/>
            <person name="Chaput D.L."/>
            <person name="Haridas S."/>
            <person name="Grigoriev I.V."/>
            <person name="Santelli C.M."/>
            <person name="Hansel C.M."/>
        </authorList>
    </citation>
    <scope>NUCLEOTIDE SEQUENCE [LARGE SCALE GENOMIC DNA]</scope>
    <source>
        <strain evidence="2 3">AP3s5-JAC2a</strain>
    </source>
</reference>
<name>A0A177CPA1_9PLEO</name>
<dbReference type="GeneID" id="28767314"/>
<feature type="region of interest" description="Disordered" evidence="1">
    <location>
        <begin position="175"/>
        <end position="202"/>
    </location>
</feature>
<dbReference type="AlphaFoldDB" id="A0A177CPA1"/>
<dbReference type="OrthoDB" id="10388673at2759"/>
<organism evidence="2 3">
    <name type="scientific">Paraphaeosphaeria sporulosa</name>
    <dbReference type="NCBI Taxonomy" id="1460663"/>
    <lineage>
        <taxon>Eukaryota</taxon>
        <taxon>Fungi</taxon>
        <taxon>Dikarya</taxon>
        <taxon>Ascomycota</taxon>
        <taxon>Pezizomycotina</taxon>
        <taxon>Dothideomycetes</taxon>
        <taxon>Pleosporomycetidae</taxon>
        <taxon>Pleosporales</taxon>
        <taxon>Massarineae</taxon>
        <taxon>Didymosphaeriaceae</taxon>
        <taxon>Paraphaeosphaeria</taxon>
    </lineage>
</organism>
<evidence type="ECO:0000256" key="1">
    <source>
        <dbReference type="SAM" id="MobiDB-lite"/>
    </source>
</evidence>
<protein>
    <submittedName>
        <fullName evidence="2">Uncharacterized protein</fullName>
    </submittedName>
</protein>